<dbReference type="Gene3D" id="1.10.10.10">
    <property type="entry name" value="Winged helix-like DNA-binding domain superfamily/Winged helix DNA-binding domain"/>
    <property type="match status" value="1"/>
</dbReference>
<dbReference type="Gene3D" id="3.30.450.40">
    <property type="match status" value="1"/>
</dbReference>
<dbReference type="InterPro" id="IPR014757">
    <property type="entry name" value="Tscrpt_reg_IclR_C"/>
</dbReference>
<dbReference type="GO" id="GO:0003677">
    <property type="term" value="F:DNA binding"/>
    <property type="evidence" value="ECO:0007669"/>
    <property type="project" value="UniProtKB-KW"/>
</dbReference>
<sequence length="279" mass="30702">MNDGWRRPTPEGLGEPDAWKGGTIMASDVIQSVDRALEVLIYLYYEGKETSITKIANDMGVYKSTVFRTLATLEARGFVKKNPETEKYWLGSRLFTLGKAVENKMGLQEIIRPYARKLYEAYHEVVNVSILERNPGDVYRSVIILKEESPNQVLTVNPPVGSSSECHCSSVGKCLLAFGAKIDLSVYENVSLTAHTAHTITSADALRAELAKIRSDGYAVDREELEMGLTCIGAPILDRSGVALAAISLSGPTSRMLAGDLDERVEAVRRIAREISNNF</sequence>
<dbReference type="FunFam" id="1.10.10.10:FF:000056">
    <property type="entry name" value="IclR family transcriptional regulator"/>
    <property type="match status" value="1"/>
</dbReference>
<dbReference type="Pfam" id="PF09339">
    <property type="entry name" value="HTH_IclR"/>
    <property type="match status" value="1"/>
</dbReference>
<evidence type="ECO:0000313" key="8">
    <source>
        <dbReference type="EMBL" id="MCQ4770218.1"/>
    </source>
</evidence>
<evidence type="ECO:0000256" key="4">
    <source>
        <dbReference type="ARBA" id="ARBA00058938"/>
    </source>
</evidence>
<name>A0AAW5JRH4_9FIRM</name>
<evidence type="ECO:0000256" key="2">
    <source>
        <dbReference type="ARBA" id="ARBA00023125"/>
    </source>
</evidence>
<dbReference type="GO" id="GO:0003700">
    <property type="term" value="F:DNA-binding transcription factor activity"/>
    <property type="evidence" value="ECO:0007669"/>
    <property type="project" value="TreeGrafter"/>
</dbReference>
<evidence type="ECO:0000256" key="5">
    <source>
        <dbReference type="ARBA" id="ARBA00070406"/>
    </source>
</evidence>
<dbReference type="PROSITE" id="PS51077">
    <property type="entry name" value="HTH_ICLR"/>
    <property type="match status" value="1"/>
</dbReference>
<keyword evidence="1" id="KW-0805">Transcription regulation</keyword>
<keyword evidence="2" id="KW-0238">DNA-binding</keyword>
<protein>
    <recommendedName>
        <fullName evidence="5">Glycerol operon regulatory protein</fullName>
    </recommendedName>
</protein>
<evidence type="ECO:0000259" key="7">
    <source>
        <dbReference type="PROSITE" id="PS51078"/>
    </source>
</evidence>
<evidence type="ECO:0000259" key="6">
    <source>
        <dbReference type="PROSITE" id="PS51077"/>
    </source>
</evidence>
<comment type="function">
    <text evidence="4">May be an activator protein for the gylABX operon.</text>
</comment>
<dbReference type="SMART" id="SM00346">
    <property type="entry name" value="HTH_ICLR"/>
    <property type="match status" value="1"/>
</dbReference>
<dbReference type="PANTHER" id="PTHR30136:SF24">
    <property type="entry name" value="HTH-TYPE TRANSCRIPTIONAL REPRESSOR ALLR"/>
    <property type="match status" value="1"/>
</dbReference>
<dbReference type="AlphaFoldDB" id="A0AAW5JRH4"/>
<dbReference type="Proteomes" id="UP001204562">
    <property type="component" value="Unassembled WGS sequence"/>
</dbReference>
<proteinExistence type="predicted"/>
<dbReference type="InterPro" id="IPR050707">
    <property type="entry name" value="HTH_MetabolicPath_Reg"/>
</dbReference>
<dbReference type="PANTHER" id="PTHR30136">
    <property type="entry name" value="HELIX-TURN-HELIX TRANSCRIPTIONAL REGULATOR, ICLR FAMILY"/>
    <property type="match status" value="1"/>
</dbReference>
<dbReference type="InterPro" id="IPR036390">
    <property type="entry name" value="WH_DNA-bd_sf"/>
</dbReference>
<organism evidence="8 9">
    <name type="scientific">Intestinimonas massiliensis</name>
    <name type="common">ex Afouda et al. 2020</name>
    <dbReference type="NCBI Taxonomy" id="1673721"/>
    <lineage>
        <taxon>Bacteria</taxon>
        <taxon>Bacillati</taxon>
        <taxon>Bacillota</taxon>
        <taxon>Clostridia</taxon>
        <taxon>Eubacteriales</taxon>
        <taxon>Intestinimonas</taxon>
    </lineage>
</organism>
<dbReference type="EMBL" id="JANFYS010000012">
    <property type="protein sequence ID" value="MCQ4770218.1"/>
    <property type="molecule type" value="Genomic_DNA"/>
</dbReference>
<comment type="caution">
    <text evidence="8">The sequence shown here is derived from an EMBL/GenBank/DDBJ whole genome shotgun (WGS) entry which is preliminary data.</text>
</comment>
<evidence type="ECO:0000256" key="3">
    <source>
        <dbReference type="ARBA" id="ARBA00023163"/>
    </source>
</evidence>
<keyword evidence="3" id="KW-0804">Transcription</keyword>
<evidence type="ECO:0000313" key="9">
    <source>
        <dbReference type="Proteomes" id="UP001204562"/>
    </source>
</evidence>
<dbReference type="Pfam" id="PF01614">
    <property type="entry name" value="IclR_C"/>
    <property type="match status" value="1"/>
</dbReference>
<gene>
    <name evidence="8" type="ORF">NE579_07025</name>
</gene>
<evidence type="ECO:0000256" key="1">
    <source>
        <dbReference type="ARBA" id="ARBA00023015"/>
    </source>
</evidence>
<dbReference type="PROSITE" id="PS51078">
    <property type="entry name" value="ICLR_ED"/>
    <property type="match status" value="1"/>
</dbReference>
<accession>A0AAW5JRH4</accession>
<dbReference type="InterPro" id="IPR005471">
    <property type="entry name" value="Tscrpt_reg_IclR_N"/>
</dbReference>
<dbReference type="SUPFAM" id="SSF46785">
    <property type="entry name" value="Winged helix' DNA-binding domain"/>
    <property type="match status" value="1"/>
</dbReference>
<dbReference type="InterPro" id="IPR036388">
    <property type="entry name" value="WH-like_DNA-bd_sf"/>
</dbReference>
<dbReference type="GO" id="GO:0045892">
    <property type="term" value="P:negative regulation of DNA-templated transcription"/>
    <property type="evidence" value="ECO:0007669"/>
    <property type="project" value="TreeGrafter"/>
</dbReference>
<dbReference type="SUPFAM" id="SSF55781">
    <property type="entry name" value="GAF domain-like"/>
    <property type="match status" value="1"/>
</dbReference>
<dbReference type="InterPro" id="IPR029016">
    <property type="entry name" value="GAF-like_dom_sf"/>
</dbReference>
<reference evidence="8" key="1">
    <citation type="submission" date="2022-06" db="EMBL/GenBank/DDBJ databases">
        <title>Isolation of gut microbiota from human fecal samples.</title>
        <authorList>
            <person name="Pamer E.G."/>
            <person name="Barat B."/>
            <person name="Waligurski E."/>
            <person name="Medina S."/>
            <person name="Paddock L."/>
            <person name="Mostad J."/>
        </authorList>
    </citation>
    <scope>NUCLEOTIDE SEQUENCE</scope>
    <source>
        <strain evidence="8">DFI.9.91</strain>
    </source>
</reference>
<feature type="domain" description="IclR-ED" evidence="7">
    <location>
        <begin position="93"/>
        <end position="279"/>
    </location>
</feature>
<feature type="domain" description="HTH iclR-type" evidence="6">
    <location>
        <begin position="30"/>
        <end position="92"/>
    </location>
</feature>
<dbReference type="RefSeq" id="WP_256303721.1">
    <property type="nucleotide sequence ID" value="NZ_JANFYS010000012.1"/>
</dbReference>